<dbReference type="AlphaFoldDB" id="A0A9E8NEW9"/>
<dbReference type="RefSeq" id="WP_244820060.1">
    <property type="nucleotide sequence ID" value="NZ_CP112998.1"/>
</dbReference>
<accession>A0A9E8NEW9</accession>
<reference evidence="1" key="1">
    <citation type="submission" date="2022-11" db="EMBL/GenBank/DDBJ databases">
        <title>Dyadobacter pollutisoli sp. nov., isolated from plastic dumped soil.</title>
        <authorList>
            <person name="Kim J.M."/>
            <person name="Kim K.R."/>
            <person name="Lee J.K."/>
            <person name="Hao L."/>
            <person name="Jeon C.O."/>
        </authorList>
    </citation>
    <scope>NUCLEOTIDE SEQUENCE</scope>
    <source>
        <strain evidence="1">U1</strain>
    </source>
</reference>
<dbReference type="EMBL" id="CP112998">
    <property type="protein sequence ID" value="WAC14693.1"/>
    <property type="molecule type" value="Genomic_DNA"/>
</dbReference>
<sequence length="115" mass="13453">MKVICKFNAPSNVPDNIPNDFDFGLCTGKEYTVMGMLTFKGSNNLHFLVDENGRLSWFPFQIFTISNNEVPENWFININVDDIHVDYLNLLCFDELCNKKDFFNQLLERDEEAIF</sequence>
<name>A0A9E8NEW9_9BACT</name>
<protein>
    <submittedName>
        <fullName evidence="1">Uncharacterized protein</fullName>
    </submittedName>
</protein>
<dbReference type="KEGG" id="dpf:ON006_12170"/>
<evidence type="ECO:0000313" key="1">
    <source>
        <dbReference type="EMBL" id="WAC14693.1"/>
    </source>
</evidence>
<keyword evidence="2" id="KW-1185">Reference proteome</keyword>
<evidence type="ECO:0000313" key="2">
    <source>
        <dbReference type="Proteomes" id="UP001164653"/>
    </source>
</evidence>
<proteinExistence type="predicted"/>
<organism evidence="1 2">
    <name type="scientific">Dyadobacter pollutisoli</name>
    <dbReference type="NCBI Taxonomy" id="2910158"/>
    <lineage>
        <taxon>Bacteria</taxon>
        <taxon>Pseudomonadati</taxon>
        <taxon>Bacteroidota</taxon>
        <taxon>Cytophagia</taxon>
        <taxon>Cytophagales</taxon>
        <taxon>Spirosomataceae</taxon>
        <taxon>Dyadobacter</taxon>
    </lineage>
</organism>
<dbReference type="Proteomes" id="UP001164653">
    <property type="component" value="Chromosome"/>
</dbReference>
<gene>
    <name evidence="1" type="ORF">ON006_12170</name>
</gene>